<dbReference type="GO" id="GO:0004803">
    <property type="term" value="F:transposase activity"/>
    <property type="evidence" value="ECO:0007669"/>
    <property type="project" value="UniProtKB-UniRule"/>
</dbReference>
<evidence type="ECO:0000256" key="4">
    <source>
        <dbReference type="ARBA" id="ARBA00023125"/>
    </source>
</evidence>
<dbReference type="InterPro" id="IPR001207">
    <property type="entry name" value="Transposase_mutator"/>
</dbReference>
<dbReference type="Proteomes" id="UP000551878">
    <property type="component" value="Unassembled WGS sequence"/>
</dbReference>
<dbReference type="PANTHER" id="PTHR33217">
    <property type="entry name" value="TRANSPOSASE FOR INSERTION SEQUENCE ELEMENT IS1081"/>
    <property type="match status" value="1"/>
</dbReference>
<evidence type="ECO:0000256" key="3">
    <source>
        <dbReference type="ARBA" id="ARBA00022578"/>
    </source>
</evidence>
<evidence type="ECO:0000256" key="5">
    <source>
        <dbReference type="ARBA" id="ARBA00023172"/>
    </source>
</evidence>
<name>A0A840QIM1_9BACI</name>
<evidence type="ECO:0000256" key="2">
    <source>
        <dbReference type="ARBA" id="ARBA00010961"/>
    </source>
</evidence>
<comment type="similarity">
    <text evidence="2 6">Belongs to the transposase mutator family.</text>
</comment>
<keyword evidence="6" id="KW-0814">Transposable element</keyword>
<evidence type="ECO:0000313" key="8">
    <source>
        <dbReference type="Proteomes" id="UP000551878"/>
    </source>
</evidence>
<comment type="caution">
    <text evidence="7">The sequence shown here is derived from an EMBL/GenBank/DDBJ whole genome shotgun (WGS) entry which is preliminary data.</text>
</comment>
<protein>
    <recommendedName>
        <fullName evidence="6">Mutator family transposase</fullName>
    </recommendedName>
</protein>
<proteinExistence type="inferred from homology"/>
<sequence length="389" mass="45702">MSTSIGQKPLENQLDEMVREFVQEKLELIMKEEMENFFENEHPELKNAKNGHYQRQLDTKYGRIDDLQVPRDRDNHFQTELFNPYERQQAWLGETIIQMYQKGMSTREIGHFLDRILGHSYSPATISNITDLVEEDIEAWQQRELQDRYSVVYLDGTYIKLRRDDVANEVVYLVVGVTEDGYREILGFYVGGQESSLGWRNILLDLYNRGVQEILLGVFDGLPGLEDAMKEVYPKADVQRCVVHKVRNTLNSARKKDQSALAEDLKPIYEANTKDEAYECFQAFREKWYKKYPKCVKSWEQDLNVLLTFLDYPSSIQPMIYTTNIIERTIKEIKKRTKTMNSLPTEMAAEKVVYLQSVEYNEKWAQRKLRGFSAAHAELQDMFKSRYGN</sequence>
<dbReference type="AlphaFoldDB" id="A0A840QIM1"/>
<dbReference type="GO" id="GO:0003677">
    <property type="term" value="F:DNA binding"/>
    <property type="evidence" value="ECO:0007669"/>
    <property type="project" value="UniProtKB-UniRule"/>
</dbReference>
<evidence type="ECO:0000256" key="6">
    <source>
        <dbReference type="RuleBase" id="RU365089"/>
    </source>
</evidence>
<reference evidence="7 8" key="1">
    <citation type="submission" date="2020-08" db="EMBL/GenBank/DDBJ databases">
        <title>Genomic Encyclopedia of Type Strains, Phase IV (KMG-IV): sequencing the most valuable type-strain genomes for metagenomic binning, comparative biology and taxonomic classification.</title>
        <authorList>
            <person name="Goeker M."/>
        </authorList>
    </citation>
    <scope>NUCLEOTIDE SEQUENCE [LARGE SCALE GENOMIC DNA]</scope>
    <source>
        <strain evidence="7 8">DSM 24696</strain>
    </source>
</reference>
<dbReference type="RefSeq" id="WP_184662407.1">
    <property type="nucleotide sequence ID" value="NZ_JACHHB010000001.1"/>
</dbReference>
<dbReference type="EMBL" id="JACHHB010000001">
    <property type="protein sequence ID" value="MBB5171915.1"/>
    <property type="molecule type" value="Genomic_DNA"/>
</dbReference>
<organism evidence="7 8">
    <name type="scientific">Texcoconibacillus texcoconensis</name>
    <dbReference type="NCBI Taxonomy" id="1095777"/>
    <lineage>
        <taxon>Bacteria</taxon>
        <taxon>Bacillati</taxon>
        <taxon>Bacillota</taxon>
        <taxon>Bacilli</taxon>
        <taxon>Bacillales</taxon>
        <taxon>Bacillaceae</taxon>
        <taxon>Texcoconibacillus</taxon>
    </lineage>
</organism>
<dbReference type="NCBIfam" id="NF033543">
    <property type="entry name" value="transpos_IS256"/>
    <property type="match status" value="1"/>
</dbReference>
<evidence type="ECO:0000313" key="7">
    <source>
        <dbReference type="EMBL" id="MBB5171915.1"/>
    </source>
</evidence>
<keyword evidence="3 6" id="KW-0815">Transposition</keyword>
<dbReference type="Pfam" id="PF00872">
    <property type="entry name" value="Transposase_mut"/>
    <property type="match status" value="1"/>
</dbReference>
<gene>
    <name evidence="7" type="ORF">HNQ41_000055</name>
</gene>
<dbReference type="GO" id="GO:0006313">
    <property type="term" value="P:DNA transposition"/>
    <property type="evidence" value="ECO:0007669"/>
    <property type="project" value="UniProtKB-UniRule"/>
</dbReference>
<dbReference type="PROSITE" id="PS01007">
    <property type="entry name" value="TRANSPOSASE_MUTATOR"/>
    <property type="match status" value="1"/>
</dbReference>
<comment type="function">
    <text evidence="1 6">Required for the transposition of the insertion element.</text>
</comment>
<evidence type="ECO:0000256" key="1">
    <source>
        <dbReference type="ARBA" id="ARBA00002190"/>
    </source>
</evidence>
<dbReference type="PANTHER" id="PTHR33217:SF8">
    <property type="entry name" value="MUTATOR FAMILY TRANSPOSASE"/>
    <property type="match status" value="1"/>
</dbReference>
<keyword evidence="8" id="KW-1185">Reference proteome</keyword>
<keyword evidence="5 6" id="KW-0233">DNA recombination</keyword>
<accession>A0A840QIM1</accession>
<keyword evidence="4 6" id="KW-0238">DNA-binding</keyword>